<dbReference type="PROSITE" id="PS50293">
    <property type="entry name" value="TPR_REGION"/>
    <property type="match status" value="1"/>
</dbReference>
<evidence type="ECO:0000313" key="4">
    <source>
        <dbReference type="EMBL" id="XBH17820.1"/>
    </source>
</evidence>
<organism evidence="4">
    <name type="scientific">Telmatobacter sp. DSM 110680</name>
    <dbReference type="NCBI Taxonomy" id="3036704"/>
    <lineage>
        <taxon>Bacteria</taxon>
        <taxon>Pseudomonadati</taxon>
        <taxon>Acidobacteriota</taxon>
        <taxon>Terriglobia</taxon>
        <taxon>Terriglobales</taxon>
        <taxon>Acidobacteriaceae</taxon>
        <taxon>Telmatobacter</taxon>
    </lineage>
</organism>
<reference evidence="4" key="1">
    <citation type="submission" date="2023-03" db="EMBL/GenBank/DDBJ databases">
        <title>Edaphobacter sp.</title>
        <authorList>
            <person name="Huber K.J."/>
            <person name="Papendorf J."/>
            <person name="Pilke C."/>
            <person name="Bunk B."/>
            <person name="Sproeer C."/>
            <person name="Pester M."/>
        </authorList>
    </citation>
    <scope>NUCLEOTIDE SEQUENCE</scope>
    <source>
        <strain evidence="4">DSM 110680</strain>
    </source>
</reference>
<dbReference type="InterPro" id="IPR011717">
    <property type="entry name" value="TPR-4"/>
</dbReference>
<dbReference type="SMART" id="SM00028">
    <property type="entry name" value="TPR"/>
    <property type="match status" value="16"/>
</dbReference>
<dbReference type="GO" id="GO:0042802">
    <property type="term" value="F:identical protein binding"/>
    <property type="evidence" value="ECO:0007669"/>
    <property type="project" value="InterPro"/>
</dbReference>
<dbReference type="Pfam" id="PF07721">
    <property type="entry name" value="TPR_4"/>
    <property type="match status" value="1"/>
</dbReference>
<feature type="repeat" description="TPR" evidence="3">
    <location>
        <begin position="54"/>
        <end position="87"/>
    </location>
</feature>
<feature type="repeat" description="TPR" evidence="3">
    <location>
        <begin position="88"/>
        <end position="121"/>
    </location>
</feature>
<keyword evidence="2 3" id="KW-0802">TPR repeat</keyword>
<feature type="repeat" description="TPR" evidence="3">
    <location>
        <begin position="637"/>
        <end position="670"/>
    </location>
</feature>
<evidence type="ECO:0000256" key="1">
    <source>
        <dbReference type="ARBA" id="ARBA00022737"/>
    </source>
</evidence>
<dbReference type="InterPro" id="IPR050498">
    <property type="entry name" value="Ycf3"/>
</dbReference>
<dbReference type="RefSeq" id="WP_348263045.1">
    <property type="nucleotide sequence ID" value="NZ_CP121196.1"/>
</dbReference>
<dbReference type="PROSITE" id="PS50005">
    <property type="entry name" value="TPR"/>
    <property type="match status" value="8"/>
</dbReference>
<dbReference type="EMBL" id="CP121196">
    <property type="protein sequence ID" value="XBH17820.1"/>
    <property type="molecule type" value="Genomic_DNA"/>
</dbReference>
<dbReference type="SUPFAM" id="SSF48452">
    <property type="entry name" value="TPR-like"/>
    <property type="match status" value="4"/>
</dbReference>
<dbReference type="PANTHER" id="PTHR44858:SF1">
    <property type="entry name" value="UDP-N-ACETYLGLUCOSAMINE--PEPTIDE N-ACETYLGLUCOSAMINYLTRANSFERASE SPINDLY-RELATED"/>
    <property type="match status" value="1"/>
</dbReference>
<feature type="repeat" description="TPR" evidence="3">
    <location>
        <begin position="221"/>
        <end position="254"/>
    </location>
</feature>
<gene>
    <name evidence="4" type="ORF">P8935_00465</name>
</gene>
<dbReference type="Pfam" id="PF13181">
    <property type="entry name" value="TPR_8"/>
    <property type="match status" value="1"/>
</dbReference>
<evidence type="ECO:0000256" key="3">
    <source>
        <dbReference type="PROSITE-ProRule" id="PRU00339"/>
    </source>
</evidence>
<sequence>MAFCPSVCHVSMAQQKSAKASDDFEQAATLAQQGRVAEAKTATLEALQKHPSSVEGYNLLGIIDTNQHDYSSALEAFKKALQIAPKSVKTYNNIGNAYVAMKNLDSAEKAFRMGLRLDPGNQDGNYNLGVLMMMKGDALGAIPHFEKVNTRKIAARFNLIRAYFETRRVEDALRIAREVSTQGQDDVQVHFSLGVLLASQKQYKAAQLELEKADSLQPETFEIIYNLGQVYLREGENSKSELALSRAMKLKPDSVETMYMSAQAYTNESRPLDALDLLLRAHKLAPENVDVIFLMAQISMSQNYFEDAIPLLESGIQIAPQRADLVAALGESYFMAGKVDKAIDQFTKLLKIENSARSYSFLGLSYRNLGRFDEAKKYFEAGIKLDPHSTLCLFNLGFIAERQGDAAGAENYFQQALRFNPDFSDALLELANLRMAAKKLPEAVELLRRYVRVSRDPANGYYKLAMAERSLHETAAADRDLNSFKTMSKNSSSGPLPFENLFNYLNNRSTLAPGARSQLDLAELTNEVKKHPDQPENLYLLAEAYLKTGDVAAARSTIAQLDQLGNEDFRTLAGIGVLLARFHLYDDAIEHFQRGLQTNPDSDDLKFDLANAYFRKREYSHALDVAQGVSPDEHKDDAYLALLGDIYAHMGNAEAAQKIFEDEIARNPDDDQAYLSLALMNLRIGNIDEARRILQKGQKRIPGSGKLYWGLGLTAALLGNSKDAAENLERSVDLLPEWAGGYSTLGVFYFETGQIGKAREVLDRFRNSSANASLDIERIAQVLDQAAPANVAEKEPTNLADKAQFLQLALSLADRTL</sequence>
<dbReference type="AlphaFoldDB" id="A0AAU7DKG3"/>
<feature type="repeat" description="TPR" evidence="3">
    <location>
        <begin position="187"/>
        <end position="220"/>
    </location>
</feature>
<keyword evidence="1" id="KW-0677">Repeat</keyword>
<dbReference type="InterPro" id="IPR019734">
    <property type="entry name" value="TPR_rpt"/>
</dbReference>
<evidence type="ECO:0000256" key="2">
    <source>
        <dbReference type="ARBA" id="ARBA00022803"/>
    </source>
</evidence>
<dbReference type="Pfam" id="PF14559">
    <property type="entry name" value="TPR_19"/>
    <property type="match status" value="6"/>
</dbReference>
<feature type="repeat" description="TPR" evidence="3">
    <location>
        <begin position="390"/>
        <end position="423"/>
    </location>
</feature>
<dbReference type="Gene3D" id="1.25.40.10">
    <property type="entry name" value="Tetratricopeptide repeat domain"/>
    <property type="match status" value="4"/>
</dbReference>
<dbReference type="Pfam" id="PF13432">
    <property type="entry name" value="TPR_16"/>
    <property type="match status" value="1"/>
</dbReference>
<dbReference type="InterPro" id="IPR011990">
    <property type="entry name" value="TPR-like_helical_dom_sf"/>
</dbReference>
<dbReference type="PANTHER" id="PTHR44858">
    <property type="entry name" value="TETRATRICOPEPTIDE REPEAT PROTEIN 6"/>
    <property type="match status" value="1"/>
</dbReference>
<proteinExistence type="predicted"/>
<feature type="repeat" description="TPR" evidence="3">
    <location>
        <begin position="356"/>
        <end position="389"/>
    </location>
</feature>
<protein>
    <submittedName>
        <fullName evidence="4">Tetratricopeptide repeat protein</fullName>
    </submittedName>
</protein>
<name>A0AAU7DKG3_9BACT</name>
<accession>A0AAU7DKG3</accession>
<feature type="repeat" description="TPR" evidence="3">
    <location>
        <begin position="569"/>
        <end position="602"/>
    </location>
</feature>